<dbReference type="GO" id="GO:0009535">
    <property type="term" value="C:chloroplast thylakoid membrane"/>
    <property type="evidence" value="ECO:0007669"/>
    <property type="project" value="TreeGrafter"/>
</dbReference>
<dbReference type="PANTHER" id="PTHR47296">
    <property type="entry name" value="PROTEIN TIC 40, CHLOROPLASTIC"/>
    <property type="match status" value="1"/>
</dbReference>
<sequence length="183" mass="19651">MDCRALVCCDPMASTITRCFLCHGNRTGIIHLRMNTTPGVSLSNACRKQMIHYPARASSSTSDALVGSCTPQMAPANRTPQFGSPLLWIAVGVGLSAWFSVMATKLKRHAIHQAFKSLMGEEAEGNGKFNTAAFSSGSPLPMEKTELPKPTAAPNEASDAEVEDILHSDKKTETELNVDATKD</sequence>
<keyword evidence="4" id="KW-1185">Reference proteome</keyword>
<dbReference type="Proteomes" id="UP000636800">
    <property type="component" value="Unassembled WGS sequence"/>
</dbReference>
<organism evidence="3 4">
    <name type="scientific">Vanilla planifolia</name>
    <name type="common">Vanilla</name>
    <dbReference type="NCBI Taxonomy" id="51239"/>
    <lineage>
        <taxon>Eukaryota</taxon>
        <taxon>Viridiplantae</taxon>
        <taxon>Streptophyta</taxon>
        <taxon>Embryophyta</taxon>
        <taxon>Tracheophyta</taxon>
        <taxon>Spermatophyta</taxon>
        <taxon>Magnoliopsida</taxon>
        <taxon>Liliopsida</taxon>
        <taxon>Asparagales</taxon>
        <taxon>Orchidaceae</taxon>
        <taxon>Vanilloideae</taxon>
        <taxon>Vanilleae</taxon>
        <taxon>Vanilla</taxon>
    </lineage>
</organism>
<dbReference type="EMBL" id="JADCNL010000009">
    <property type="protein sequence ID" value="KAG0466165.1"/>
    <property type="molecule type" value="Genomic_DNA"/>
</dbReference>
<gene>
    <name evidence="3" type="ORF">HPP92_017745</name>
</gene>
<evidence type="ECO:0000313" key="4">
    <source>
        <dbReference type="Proteomes" id="UP000636800"/>
    </source>
</evidence>
<reference evidence="3 4" key="1">
    <citation type="journal article" date="2020" name="Nat. Food">
        <title>A phased Vanilla planifolia genome enables genetic improvement of flavour and production.</title>
        <authorList>
            <person name="Hasing T."/>
            <person name="Tang H."/>
            <person name="Brym M."/>
            <person name="Khazi F."/>
            <person name="Huang T."/>
            <person name="Chambers A.H."/>
        </authorList>
    </citation>
    <scope>NUCLEOTIDE SEQUENCE [LARGE SCALE GENOMIC DNA]</scope>
    <source>
        <tissue evidence="3">Leaf</tissue>
    </source>
</reference>
<protein>
    <submittedName>
        <fullName evidence="3">Uncharacterized protein</fullName>
    </submittedName>
</protein>
<dbReference type="GO" id="GO:0009706">
    <property type="term" value="C:chloroplast inner membrane"/>
    <property type="evidence" value="ECO:0007669"/>
    <property type="project" value="TreeGrafter"/>
</dbReference>
<dbReference type="PANTHER" id="PTHR47296:SF1">
    <property type="entry name" value="PROTEIN TIC 40, CHLOROPLASTIC"/>
    <property type="match status" value="1"/>
</dbReference>
<proteinExistence type="predicted"/>
<evidence type="ECO:0000313" key="3">
    <source>
        <dbReference type="EMBL" id="KAG0466165.1"/>
    </source>
</evidence>
<comment type="caution">
    <text evidence="3">The sequence shown here is derived from an EMBL/GenBank/DDBJ whole genome shotgun (WGS) entry which is preliminary data.</text>
</comment>
<dbReference type="AlphaFoldDB" id="A0A835UMP2"/>
<feature type="compositionally biased region" description="Polar residues" evidence="1">
    <location>
        <begin position="129"/>
        <end position="138"/>
    </location>
</feature>
<accession>A0A835UMP2</accession>
<keyword evidence="2" id="KW-0812">Transmembrane</keyword>
<evidence type="ECO:0000256" key="1">
    <source>
        <dbReference type="SAM" id="MobiDB-lite"/>
    </source>
</evidence>
<feature type="region of interest" description="Disordered" evidence="1">
    <location>
        <begin position="129"/>
        <end position="183"/>
    </location>
</feature>
<dbReference type="GO" id="GO:0009658">
    <property type="term" value="P:chloroplast organization"/>
    <property type="evidence" value="ECO:0007669"/>
    <property type="project" value="TreeGrafter"/>
</dbReference>
<dbReference type="OrthoDB" id="116380at2759"/>
<name>A0A835UMP2_VANPL</name>
<keyword evidence="2" id="KW-0472">Membrane</keyword>
<dbReference type="GO" id="GO:0045037">
    <property type="term" value="P:protein import into chloroplast stroma"/>
    <property type="evidence" value="ECO:0007669"/>
    <property type="project" value="TreeGrafter"/>
</dbReference>
<keyword evidence="2" id="KW-1133">Transmembrane helix</keyword>
<evidence type="ECO:0000256" key="2">
    <source>
        <dbReference type="SAM" id="Phobius"/>
    </source>
</evidence>
<feature type="compositionally biased region" description="Basic and acidic residues" evidence="1">
    <location>
        <begin position="164"/>
        <end position="183"/>
    </location>
</feature>
<feature type="transmembrane region" description="Helical" evidence="2">
    <location>
        <begin position="86"/>
        <end position="106"/>
    </location>
</feature>